<proteinExistence type="inferred from homology"/>
<gene>
    <name evidence="6" type="primary">mltF</name>
    <name evidence="6" type="ORF">AADV58_12725</name>
</gene>
<dbReference type="CDD" id="cd13403">
    <property type="entry name" value="MLTF-like"/>
    <property type="match status" value="1"/>
</dbReference>
<dbReference type="GO" id="GO:0016829">
    <property type="term" value="F:lyase activity"/>
    <property type="evidence" value="ECO:0007669"/>
    <property type="project" value="UniProtKB-KW"/>
</dbReference>
<dbReference type="PROSITE" id="PS00922">
    <property type="entry name" value="TRANSGLYCOSYLASE"/>
    <property type="match status" value="1"/>
</dbReference>
<evidence type="ECO:0000313" key="6">
    <source>
        <dbReference type="EMBL" id="WZJ20802.1"/>
    </source>
</evidence>
<dbReference type="Gene3D" id="3.40.190.10">
    <property type="entry name" value="Periplasmic binding protein-like II"/>
    <property type="match status" value="2"/>
</dbReference>
<dbReference type="PANTHER" id="PTHR35936">
    <property type="entry name" value="MEMBRANE-BOUND LYTIC MUREIN TRANSGLYCOSYLASE F"/>
    <property type="match status" value="1"/>
</dbReference>
<dbReference type="CDD" id="cd01009">
    <property type="entry name" value="PBP2_YfhD_N"/>
    <property type="match status" value="1"/>
</dbReference>
<keyword evidence="6" id="KW-0456">Lyase</keyword>
<dbReference type="SMART" id="SM00062">
    <property type="entry name" value="PBPb"/>
    <property type="match status" value="1"/>
</dbReference>
<keyword evidence="4" id="KW-0472">Membrane</keyword>
<dbReference type="Gene3D" id="1.10.530.10">
    <property type="match status" value="1"/>
</dbReference>
<accession>A0ABZ2XER8</accession>
<keyword evidence="3" id="KW-0732">Signal</keyword>
<reference evidence="6 7" key="1">
    <citation type="submission" date="2024-04" db="EMBL/GenBank/DDBJ databases">
        <title>Dissimilatory iodate-reducing microorganisms contribute to the enrichment of iodine in groundwater.</title>
        <authorList>
            <person name="Jiang Z."/>
        </authorList>
    </citation>
    <scope>NUCLEOTIDE SEQUENCE [LARGE SCALE GENOMIC DNA]</scope>
    <source>
        <strain evidence="6 7">NCP973</strain>
    </source>
</reference>
<evidence type="ECO:0000256" key="3">
    <source>
        <dbReference type="ARBA" id="ARBA00022729"/>
    </source>
</evidence>
<keyword evidence="4" id="KW-0998">Cell outer membrane</keyword>
<evidence type="ECO:0000259" key="5">
    <source>
        <dbReference type="SMART" id="SM00062"/>
    </source>
</evidence>
<comment type="subcellular location">
    <subcellularLocation>
        <location evidence="1">Cell outer membrane</location>
        <topology evidence="1">Peripheral membrane protein</topology>
    </subcellularLocation>
</comment>
<protein>
    <submittedName>
        <fullName evidence="6">Membrane-bound lytic murein transglycosylase MltF</fullName>
        <ecNumber evidence="6">4.2.2.-</ecNumber>
    </submittedName>
</protein>
<dbReference type="SUPFAM" id="SSF53955">
    <property type="entry name" value="Lysozyme-like"/>
    <property type="match status" value="1"/>
</dbReference>
<name>A0ABZ2XER8_9RHOO</name>
<dbReference type="Pfam" id="PF01464">
    <property type="entry name" value="SLT"/>
    <property type="match status" value="1"/>
</dbReference>
<dbReference type="SUPFAM" id="SSF53850">
    <property type="entry name" value="Periplasmic binding protein-like II"/>
    <property type="match status" value="1"/>
</dbReference>
<dbReference type="InterPro" id="IPR023346">
    <property type="entry name" value="Lysozyme-like_dom_sf"/>
</dbReference>
<dbReference type="Proteomes" id="UP001479520">
    <property type="component" value="Chromosome"/>
</dbReference>
<evidence type="ECO:0000256" key="2">
    <source>
        <dbReference type="ARBA" id="ARBA00007734"/>
    </source>
</evidence>
<dbReference type="Pfam" id="PF00497">
    <property type="entry name" value="SBP_bac_3"/>
    <property type="match status" value="1"/>
</dbReference>
<dbReference type="NCBIfam" id="NF008112">
    <property type="entry name" value="PRK10859.1"/>
    <property type="match status" value="1"/>
</dbReference>
<dbReference type="EC" id="4.2.2.-" evidence="6"/>
<comment type="similarity">
    <text evidence="2">Belongs to the transglycosylase Slt family.</text>
</comment>
<dbReference type="InterPro" id="IPR001638">
    <property type="entry name" value="Solute-binding_3/MltF_N"/>
</dbReference>
<dbReference type="InterPro" id="IPR000189">
    <property type="entry name" value="Transglyc_AS"/>
</dbReference>
<sequence>MTLNACGDTLPFPTPGGQDLVVVTQTGPLTYSADEAGAATGLEHDLTRLLAEELGVAVRHEVIEPGEIGDRLNGRGYHLAAAWLSPAADTSIESTPPLFSTHDILAQHEASLPLQSLDQLSGKTVHVLAGTRQAATMQRLAQEIPELTVEVVDQGNIIDLLEALGEQKVSYVAMDGHLEELANQYVPSLRSTLKLSEAAPIVWWLGKSPNPELRARVTAFIEKVRQDGTLNRLKERYFGHVRRLKQADVEKFLGQIRTTLPALRKHFQEAERQTGIDWRLIAALAYQESHWDPFATSYTNVRGMMMLTEETADRLGVGNRLDARESIIGGARYLNILRDGLADVPEPDRTWLALAGYNIGPGHLNAARTIARQLKADADAWYDMKRVLPLLARPQYYSRLKSGRARGGEAVIMTENIRSYYDILSRNEPPLSVADQAPRLSRPPM</sequence>
<organism evidence="6 7">
    <name type="scientific">Azonexus hydrophilus</name>
    <dbReference type="NCBI Taxonomy" id="418702"/>
    <lineage>
        <taxon>Bacteria</taxon>
        <taxon>Pseudomonadati</taxon>
        <taxon>Pseudomonadota</taxon>
        <taxon>Betaproteobacteria</taxon>
        <taxon>Rhodocyclales</taxon>
        <taxon>Azonexaceae</taxon>
        <taxon>Azonexus</taxon>
    </lineage>
</organism>
<evidence type="ECO:0000256" key="4">
    <source>
        <dbReference type="ARBA" id="ARBA00023237"/>
    </source>
</evidence>
<dbReference type="EMBL" id="CP151406">
    <property type="protein sequence ID" value="WZJ20802.1"/>
    <property type="molecule type" value="Genomic_DNA"/>
</dbReference>
<dbReference type="RefSeq" id="WP_341743373.1">
    <property type="nucleotide sequence ID" value="NZ_CP151406.1"/>
</dbReference>
<keyword evidence="7" id="KW-1185">Reference proteome</keyword>
<evidence type="ECO:0000256" key="1">
    <source>
        <dbReference type="ARBA" id="ARBA00004339"/>
    </source>
</evidence>
<dbReference type="InterPro" id="IPR008258">
    <property type="entry name" value="Transglycosylase_SLT_dom_1"/>
</dbReference>
<feature type="domain" description="Solute-binding protein family 3/N-terminal" evidence="5">
    <location>
        <begin position="19"/>
        <end position="241"/>
    </location>
</feature>
<dbReference type="PANTHER" id="PTHR35936:SF32">
    <property type="entry name" value="MEMBRANE-BOUND LYTIC MUREIN TRANSGLYCOSYLASE F"/>
    <property type="match status" value="1"/>
</dbReference>
<evidence type="ECO:0000313" key="7">
    <source>
        <dbReference type="Proteomes" id="UP001479520"/>
    </source>
</evidence>